<dbReference type="Proteomes" id="UP000777784">
    <property type="component" value="Unassembled WGS sequence"/>
</dbReference>
<name>A0A948S0I0_UNCEI</name>
<comment type="caution">
    <text evidence="4">The sequence shown here is derived from an EMBL/GenBank/DDBJ whole genome shotgun (WGS) entry which is preliminary data.</text>
</comment>
<feature type="compositionally biased region" description="Pro residues" evidence="3">
    <location>
        <begin position="449"/>
        <end position="469"/>
    </location>
</feature>
<sequence>MVLVSYSGREINAKIVYYGPGLSGKTTNLESIFSSVPEGNKGRMVSVKTKTERTLFFDFLPVNLGELAGFKTRFLLYTVPGQVYYNATRKLVLKGVDAVVFVADSQRGKMDENVESLQNLKENLREQGLSIDDIPWSIQYNKRDLPNVMSIDEMQRVLNPTGVPWFEAVATTGEGVLDTFKAISRLLLRHLSEEIGVQVVTPAPPGSQPEADLTAEILDQPEEQEEIQPIMDEGPEEVEEVEEAVEAVADLQEMSNIPSKEEMTPIEPSLSVTSQEIAKTEAEPEETAYAPSNGFTARFKRWFSKNGQEEAPAKGQAPAEDLPQEITAQKTGQTDDRDLELKPIQESIPLGKERKETAETDATKEPVRPLQPVAGWSDPAGSKEGSEEESKAEPEQVPTLKLVEPMAISKGARMAPPDLRITEDRLSDPTQRMIASHDEESKEERMRQEPPPPPPLPQNVPPPYAPPGPASADFQPQEIIVPVVIPRRGSEKQIALKLLIRFIEEEEVPDEGDDLDGREFRAVDLR</sequence>
<feature type="region of interest" description="Disordered" evidence="3">
    <location>
        <begin position="305"/>
        <end position="473"/>
    </location>
</feature>
<evidence type="ECO:0008006" key="6">
    <source>
        <dbReference type="Google" id="ProtNLM"/>
    </source>
</evidence>
<dbReference type="SUPFAM" id="SSF52540">
    <property type="entry name" value="P-loop containing nucleoside triphosphate hydrolases"/>
    <property type="match status" value="1"/>
</dbReference>
<evidence type="ECO:0000256" key="1">
    <source>
        <dbReference type="ARBA" id="ARBA00022741"/>
    </source>
</evidence>
<evidence type="ECO:0000313" key="4">
    <source>
        <dbReference type="EMBL" id="MBU2692954.1"/>
    </source>
</evidence>
<feature type="compositionally biased region" description="Basic and acidic residues" evidence="3">
    <location>
        <begin position="435"/>
        <end position="448"/>
    </location>
</feature>
<dbReference type="InterPro" id="IPR006689">
    <property type="entry name" value="Small_GTPase_ARF/SAR"/>
</dbReference>
<dbReference type="Gene3D" id="3.40.50.300">
    <property type="entry name" value="P-loop containing nucleotide triphosphate hydrolases"/>
    <property type="match status" value="1"/>
</dbReference>
<dbReference type="PANTHER" id="PTHR42708">
    <property type="entry name" value="ATP/GTP-BINDING PROTEIN-RELATED"/>
    <property type="match status" value="1"/>
</dbReference>
<dbReference type="GO" id="GO:0003924">
    <property type="term" value="F:GTPase activity"/>
    <property type="evidence" value="ECO:0007669"/>
    <property type="project" value="InterPro"/>
</dbReference>
<accession>A0A948S0I0</accession>
<feature type="compositionally biased region" description="Basic and acidic residues" evidence="3">
    <location>
        <begin position="384"/>
        <end position="394"/>
    </location>
</feature>
<dbReference type="CDD" id="cd00882">
    <property type="entry name" value="Ras_like_GTPase"/>
    <property type="match status" value="1"/>
</dbReference>
<proteinExistence type="predicted"/>
<feature type="compositionally biased region" description="Basic and acidic residues" evidence="3">
    <location>
        <begin position="515"/>
        <end position="526"/>
    </location>
</feature>
<evidence type="ECO:0000256" key="3">
    <source>
        <dbReference type="SAM" id="MobiDB-lite"/>
    </source>
</evidence>
<gene>
    <name evidence="4" type="ORF">KJ970_18710</name>
</gene>
<feature type="region of interest" description="Disordered" evidence="3">
    <location>
        <begin position="505"/>
        <end position="526"/>
    </location>
</feature>
<protein>
    <recommendedName>
        <fullName evidence="6">GTPase domain-containing protein</fullName>
    </recommendedName>
</protein>
<evidence type="ECO:0000256" key="2">
    <source>
        <dbReference type="ARBA" id="ARBA00023134"/>
    </source>
</evidence>
<dbReference type="InterPro" id="IPR052705">
    <property type="entry name" value="Gliding_Motility_GTPase"/>
</dbReference>
<evidence type="ECO:0000313" key="5">
    <source>
        <dbReference type="Proteomes" id="UP000777784"/>
    </source>
</evidence>
<feature type="compositionally biased region" description="Basic and acidic residues" evidence="3">
    <location>
        <begin position="333"/>
        <end position="343"/>
    </location>
</feature>
<feature type="compositionally biased region" description="Acidic residues" evidence="3">
    <location>
        <begin position="505"/>
        <end position="514"/>
    </location>
</feature>
<dbReference type="GO" id="GO:0005525">
    <property type="term" value="F:GTP binding"/>
    <property type="evidence" value="ECO:0007669"/>
    <property type="project" value="UniProtKB-KW"/>
</dbReference>
<dbReference type="EMBL" id="JAHJDP010000107">
    <property type="protein sequence ID" value="MBU2692954.1"/>
    <property type="molecule type" value="Genomic_DNA"/>
</dbReference>
<keyword evidence="1" id="KW-0547">Nucleotide-binding</keyword>
<dbReference type="PANTHER" id="PTHR42708:SF1">
    <property type="entry name" value="GLIDING MOTILITY PROTEIN MGLA"/>
    <property type="match status" value="1"/>
</dbReference>
<keyword evidence="2" id="KW-0342">GTP-binding</keyword>
<organism evidence="4 5">
    <name type="scientific">Eiseniibacteriota bacterium</name>
    <dbReference type="NCBI Taxonomy" id="2212470"/>
    <lineage>
        <taxon>Bacteria</taxon>
        <taxon>Candidatus Eiseniibacteriota</taxon>
    </lineage>
</organism>
<reference evidence="4" key="1">
    <citation type="submission" date="2021-05" db="EMBL/GenBank/DDBJ databases">
        <title>Energy efficiency and biological interactions define the core microbiome of deep oligotrophic groundwater.</title>
        <authorList>
            <person name="Mehrshad M."/>
            <person name="Lopez-Fernandez M."/>
            <person name="Bell E."/>
            <person name="Bernier-Latmani R."/>
            <person name="Bertilsson S."/>
            <person name="Dopson M."/>
        </authorList>
    </citation>
    <scope>NUCLEOTIDE SEQUENCE</scope>
    <source>
        <strain evidence="4">Modern_marine.mb.64</strain>
    </source>
</reference>
<dbReference type="AlphaFoldDB" id="A0A948S0I0"/>
<feature type="compositionally biased region" description="Basic and acidic residues" evidence="3">
    <location>
        <begin position="351"/>
        <end position="367"/>
    </location>
</feature>
<dbReference type="Pfam" id="PF00025">
    <property type="entry name" value="Arf"/>
    <property type="match status" value="1"/>
</dbReference>
<dbReference type="InterPro" id="IPR027417">
    <property type="entry name" value="P-loop_NTPase"/>
</dbReference>